<evidence type="ECO:0000313" key="4">
    <source>
        <dbReference type="Proteomes" id="UP000014160"/>
    </source>
</evidence>
<dbReference type="RefSeq" id="WP_010780101.1">
    <property type="nucleotide sequence ID" value="NZ_ASWH01000001.1"/>
</dbReference>
<name>R2Y572_9ENTE</name>
<evidence type="ECO:0000313" key="1">
    <source>
        <dbReference type="EMBL" id="EOI57472.1"/>
    </source>
</evidence>
<dbReference type="EMBL" id="AJDQ01000006">
    <property type="protein sequence ID" value="EOI57472.1"/>
    <property type="molecule type" value="Genomic_DNA"/>
</dbReference>
<reference evidence="2 4" key="2">
    <citation type="submission" date="2013-03" db="EMBL/GenBank/DDBJ databases">
        <title>The Genome Sequence of Enterococcus gilvus ATCC BAA-350 (PacBio/Illumina hybrid assembly).</title>
        <authorList>
            <consortium name="The Broad Institute Genomics Platform"/>
            <consortium name="The Broad Institute Genome Sequencing Center for Infectious Disease"/>
            <person name="Earl A."/>
            <person name="Russ C."/>
            <person name="Gilmore M."/>
            <person name="Surin D."/>
            <person name="Walker B."/>
            <person name="Young S."/>
            <person name="Zeng Q."/>
            <person name="Gargeya S."/>
            <person name="Fitzgerald M."/>
            <person name="Haas B."/>
            <person name="Abouelleil A."/>
            <person name="Allen A.W."/>
            <person name="Alvarado L."/>
            <person name="Arachchi H.M."/>
            <person name="Berlin A.M."/>
            <person name="Chapman S.B."/>
            <person name="Gainer-Dewar J."/>
            <person name="Goldberg J."/>
            <person name="Griggs A."/>
            <person name="Gujja S."/>
            <person name="Hansen M."/>
            <person name="Howarth C."/>
            <person name="Imamovic A."/>
            <person name="Ireland A."/>
            <person name="Larimer J."/>
            <person name="McCowan C."/>
            <person name="Murphy C."/>
            <person name="Pearson M."/>
            <person name="Poon T.W."/>
            <person name="Priest M."/>
            <person name="Roberts A."/>
            <person name="Saif S."/>
            <person name="Shea T."/>
            <person name="Sisk P."/>
            <person name="Sykes S."/>
            <person name="Wortman J."/>
            <person name="Nusbaum C."/>
            <person name="Birren B."/>
        </authorList>
    </citation>
    <scope>NUCLEOTIDE SEQUENCE [LARGE SCALE GENOMIC DNA]</scope>
    <source>
        <strain evidence="2 4">ATCC BAA-350</strain>
    </source>
</reference>
<dbReference type="AlphaFoldDB" id="R2Y572"/>
<dbReference type="Proteomes" id="UP000013750">
    <property type="component" value="Unassembled WGS sequence"/>
</dbReference>
<protein>
    <submittedName>
        <fullName evidence="1">Uncharacterized protein</fullName>
    </submittedName>
</protein>
<dbReference type="Proteomes" id="UP000014160">
    <property type="component" value="Unassembled WGS sequence"/>
</dbReference>
<dbReference type="HOGENOM" id="CLU_2878904_0_0_9"/>
<dbReference type="PATRIC" id="fig|1158614.3.peg.1697"/>
<comment type="caution">
    <text evidence="1">The sequence shown here is derived from an EMBL/GenBank/DDBJ whole genome shotgun (WGS) entry which is preliminary data.</text>
</comment>
<sequence>MDEVLETYRKLGSKKRVFAEILIYTFIAFHTQNKSGIEIAKSSRKTINGKRTVKYEIEVAYDD</sequence>
<gene>
    <name evidence="2" type="ORF">I592_02278</name>
    <name evidence="1" type="ORF">UKC_01689</name>
</gene>
<evidence type="ECO:0000313" key="3">
    <source>
        <dbReference type="Proteomes" id="UP000013750"/>
    </source>
</evidence>
<evidence type="ECO:0000313" key="2">
    <source>
        <dbReference type="EMBL" id="EOW82954.1"/>
    </source>
</evidence>
<accession>R2Y572</accession>
<dbReference type="EMBL" id="ASWH01000001">
    <property type="protein sequence ID" value="EOW82954.1"/>
    <property type="molecule type" value="Genomic_DNA"/>
</dbReference>
<reference evidence="1 3" key="1">
    <citation type="submission" date="2013-02" db="EMBL/GenBank/DDBJ databases">
        <title>The Genome Sequence of Enterococcus gilvus ATCC BAA-350.</title>
        <authorList>
            <consortium name="The Broad Institute Genome Sequencing Platform"/>
            <consortium name="The Broad Institute Genome Sequencing Center for Infectious Disease"/>
            <person name="Earl A.M."/>
            <person name="Gilmore M.S."/>
            <person name="Lebreton F."/>
            <person name="Walker B."/>
            <person name="Young S.K."/>
            <person name="Zeng Q."/>
            <person name="Gargeya S."/>
            <person name="Fitzgerald M."/>
            <person name="Haas B."/>
            <person name="Abouelleil A."/>
            <person name="Alvarado L."/>
            <person name="Arachchi H.M."/>
            <person name="Berlin A.M."/>
            <person name="Chapman S.B."/>
            <person name="Dewar J."/>
            <person name="Goldberg J."/>
            <person name="Griggs A."/>
            <person name="Gujja S."/>
            <person name="Hansen M."/>
            <person name="Howarth C."/>
            <person name="Imamovic A."/>
            <person name="Larimer J."/>
            <person name="McCowan C."/>
            <person name="Murphy C."/>
            <person name="Neiman D."/>
            <person name="Pearson M."/>
            <person name="Priest M."/>
            <person name="Roberts A."/>
            <person name="Saif S."/>
            <person name="Shea T."/>
            <person name="Sisk P."/>
            <person name="Sykes S."/>
            <person name="Wortman J."/>
            <person name="Nusbaum C."/>
            <person name="Birren B."/>
        </authorList>
    </citation>
    <scope>NUCLEOTIDE SEQUENCE [LARGE SCALE GENOMIC DNA]</scope>
    <source>
        <strain evidence="1 3">ATCC BAA-350</strain>
    </source>
</reference>
<organism evidence="1 3">
    <name type="scientific">Enterococcus gilvus ATCC BAA-350</name>
    <dbReference type="NCBI Taxonomy" id="1158614"/>
    <lineage>
        <taxon>Bacteria</taxon>
        <taxon>Bacillati</taxon>
        <taxon>Bacillota</taxon>
        <taxon>Bacilli</taxon>
        <taxon>Lactobacillales</taxon>
        <taxon>Enterococcaceae</taxon>
        <taxon>Enterococcus</taxon>
    </lineage>
</organism>
<keyword evidence="4" id="KW-1185">Reference proteome</keyword>
<proteinExistence type="predicted"/>